<feature type="domain" description="Protein kinase" evidence="2">
    <location>
        <begin position="1"/>
        <end position="184"/>
    </location>
</feature>
<dbReference type="SUPFAM" id="SSF56112">
    <property type="entry name" value="Protein kinase-like (PK-like)"/>
    <property type="match status" value="1"/>
</dbReference>
<evidence type="ECO:0000313" key="3">
    <source>
        <dbReference type="EMBL" id="RIB21776.1"/>
    </source>
</evidence>
<dbReference type="PROSITE" id="PS50011">
    <property type="entry name" value="PROTEIN_KINASE_DOM"/>
    <property type="match status" value="1"/>
</dbReference>
<proteinExistence type="predicted"/>
<evidence type="ECO:0000256" key="1">
    <source>
        <dbReference type="SAM" id="MobiDB-lite"/>
    </source>
</evidence>
<evidence type="ECO:0000259" key="2">
    <source>
        <dbReference type="PROSITE" id="PS50011"/>
    </source>
</evidence>
<evidence type="ECO:0000313" key="4">
    <source>
        <dbReference type="Proteomes" id="UP000266673"/>
    </source>
</evidence>
<dbReference type="Proteomes" id="UP000266673">
    <property type="component" value="Unassembled WGS sequence"/>
</dbReference>
<comment type="caution">
    <text evidence="3">The sequence shown here is derived from an EMBL/GenBank/DDBJ whole genome shotgun (WGS) entry which is preliminary data.</text>
</comment>
<dbReference type="GO" id="GO:0004672">
    <property type="term" value="F:protein kinase activity"/>
    <property type="evidence" value="ECO:0007669"/>
    <property type="project" value="InterPro"/>
</dbReference>
<reference evidence="3 4" key="1">
    <citation type="submission" date="2018-06" db="EMBL/GenBank/DDBJ databases">
        <title>Comparative genomics reveals the genomic features of Rhizophagus irregularis, R. cerebriforme, R. diaphanum and Gigaspora rosea, and their symbiotic lifestyle signature.</title>
        <authorList>
            <person name="Morin E."/>
            <person name="San Clemente H."/>
            <person name="Chen E.C.H."/>
            <person name="De La Providencia I."/>
            <person name="Hainaut M."/>
            <person name="Kuo A."/>
            <person name="Kohler A."/>
            <person name="Murat C."/>
            <person name="Tang N."/>
            <person name="Roy S."/>
            <person name="Loubradou J."/>
            <person name="Henrissat B."/>
            <person name="Grigoriev I.V."/>
            <person name="Corradi N."/>
            <person name="Roux C."/>
            <person name="Martin F.M."/>
        </authorList>
    </citation>
    <scope>NUCLEOTIDE SEQUENCE [LARGE SCALE GENOMIC DNA]</scope>
    <source>
        <strain evidence="3 4">DAOM 194757</strain>
    </source>
</reference>
<protein>
    <recommendedName>
        <fullName evidence="2">Protein kinase domain-containing protein</fullName>
    </recommendedName>
</protein>
<gene>
    <name evidence="3" type="ORF">C2G38_2175642</name>
</gene>
<name>A0A397VRM2_9GLOM</name>
<feature type="compositionally biased region" description="Acidic residues" evidence="1">
    <location>
        <begin position="132"/>
        <end position="141"/>
    </location>
</feature>
<dbReference type="GO" id="GO:0005524">
    <property type="term" value="F:ATP binding"/>
    <property type="evidence" value="ECO:0007669"/>
    <property type="project" value="InterPro"/>
</dbReference>
<dbReference type="InterPro" id="IPR011009">
    <property type="entry name" value="Kinase-like_dom_sf"/>
</dbReference>
<organism evidence="3 4">
    <name type="scientific">Gigaspora rosea</name>
    <dbReference type="NCBI Taxonomy" id="44941"/>
    <lineage>
        <taxon>Eukaryota</taxon>
        <taxon>Fungi</taxon>
        <taxon>Fungi incertae sedis</taxon>
        <taxon>Mucoromycota</taxon>
        <taxon>Glomeromycotina</taxon>
        <taxon>Glomeromycetes</taxon>
        <taxon>Diversisporales</taxon>
        <taxon>Gigasporaceae</taxon>
        <taxon>Gigaspora</taxon>
    </lineage>
</organism>
<feature type="compositionally biased region" description="Basic and acidic residues" evidence="1">
    <location>
        <begin position="142"/>
        <end position="155"/>
    </location>
</feature>
<feature type="region of interest" description="Disordered" evidence="1">
    <location>
        <begin position="122"/>
        <end position="155"/>
    </location>
</feature>
<keyword evidence="4" id="KW-1185">Reference proteome</keyword>
<dbReference type="InterPro" id="IPR000719">
    <property type="entry name" value="Prot_kinase_dom"/>
</dbReference>
<dbReference type="OrthoDB" id="2441719at2759"/>
<accession>A0A397VRM2</accession>
<sequence>MYESIKEKKDKLSLLIDILKDLIKIHKEGYIHCDLHCGIILQHEASWFDGSLKSDFADLGLSRKNEKYGLKTGIYRIMPYIAPEVLLGQKYTLASGFGVIMAEMQILRLILPGIKLSAGGHYHDNNPGGESNESDEFDESDEFNKPDESDISDKFDGFNELYRPNEYDQSDESNEKLQIINEFMAADKIIPELSITIREHSDIVYAIRFINTHDIA</sequence>
<dbReference type="Gene3D" id="1.10.510.10">
    <property type="entry name" value="Transferase(Phosphotransferase) domain 1"/>
    <property type="match status" value="1"/>
</dbReference>
<dbReference type="EMBL" id="QKWP01000341">
    <property type="protein sequence ID" value="RIB21776.1"/>
    <property type="molecule type" value="Genomic_DNA"/>
</dbReference>
<dbReference type="AlphaFoldDB" id="A0A397VRM2"/>